<dbReference type="InParanoid" id="A0A1Y2DFG0"/>
<evidence type="ECO:0000256" key="9">
    <source>
        <dbReference type="ARBA" id="ARBA00022989"/>
    </source>
</evidence>
<dbReference type="EMBL" id="MCGR01000080">
    <property type="protein sequence ID" value="ORY58001.1"/>
    <property type="molecule type" value="Genomic_DNA"/>
</dbReference>
<dbReference type="Pfam" id="PF08122">
    <property type="entry name" value="NDUF_B12"/>
    <property type="match status" value="1"/>
</dbReference>
<evidence type="ECO:0000256" key="8">
    <source>
        <dbReference type="ARBA" id="ARBA00022982"/>
    </source>
</evidence>
<evidence type="ECO:0000256" key="6">
    <source>
        <dbReference type="ARBA" id="ARBA00022692"/>
    </source>
</evidence>
<evidence type="ECO:0000256" key="11">
    <source>
        <dbReference type="ARBA" id="ARBA00023136"/>
    </source>
</evidence>
<comment type="similarity">
    <text evidence="3">Belongs to the complex I NDUFB3 subunit family.</text>
</comment>
<keyword evidence="4" id="KW-0813">Transport</keyword>
<evidence type="ECO:0000256" key="4">
    <source>
        <dbReference type="ARBA" id="ARBA00022448"/>
    </source>
</evidence>
<comment type="subcellular location">
    <subcellularLocation>
        <location evidence="2">Mitochondrion inner membrane</location>
        <topology evidence="2">Single-pass membrane protein</topology>
        <orientation evidence="2">Matrix side</orientation>
    </subcellularLocation>
</comment>
<dbReference type="PANTHER" id="PTHR15082:SF2">
    <property type="entry name" value="NADH DEHYDROGENASE [UBIQUINONE] 1 BETA SUBCOMPLEX SUBUNIT 3"/>
    <property type="match status" value="1"/>
</dbReference>
<evidence type="ECO:0000256" key="12">
    <source>
        <dbReference type="SAM" id="Phobius"/>
    </source>
</evidence>
<dbReference type="OrthoDB" id="521512at2759"/>
<evidence type="ECO:0000256" key="2">
    <source>
        <dbReference type="ARBA" id="ARBA00004298"/>
    </source>
</evidence>
<keyword evidence="5" id="KW-0679">Respiratory chain</keyword>
<dbReference type="AlphaFoldDB" id="A0A1Y2DFG0"/>
<keyword evidence="11 12" id="KW-0472">Membrane</keyword>
<evidence type="ECO:0000313" key="14">
    <source>
        <dbReference type="Proteomes" id="UP000193467"/>
    </source>
</evidence>
<keyword evidence="8" id="KW-0249">Electron transport</keyword>
<evidence type="ECO:0000256" key="1">
    <source>
        <dbReference type="ARBA" id="ARBA00003195"/>
    </source>
</evidence>
<dbReference type="STRING" id="106004.A0A1Y2DFG0"/>
<organism evidence="13 14">
    <name type="scientific">Leucosporidium creatinivorum</name>
    <dbReference type="NCBI Taxonomy" id="106004"/>
    <lineage>
        <taxon>Eukaryota</taxon>
        <taxon>Fungi</taxon>
        <taxon>Dikarya</taxon>
        <taxon>Basidiomycota</taxon>
        <taxon>Pucciniomycotina</taxon>
        <taxon>Microbotryomycetes</taxon>
        <taxon>Leucosporidiales</taxon>
        <taxon>Leucosporidium</taxon>
    </lineage>
</organism>
<keyword evidence="6 12" id="KW-0812">Transmembrane</keyword>
<comment type="function">
    <text evidence="1">Accessory subunit of the mitochondrial membrane respiratory chain NADH dehydrogenase (Complex I), that is believed not to be involved in catalysis. Complex I functions in the transfer of electrons from NADH to the respiratory chain. The immediate electron acceptor for the enzyme is believed to be ubiquinone.</text>
</comment>
<accession>A0A1Y2DFG0</accession>
<evidence type="ECO:0000256" key="7">
    <source>
        <dbReference type="ARBA" id="ARBA00022792"/>
    </source>
</evidence>
<dbReference type="GO" id="GO:0022900">
    <property type="term" value="P:electron transport chain"/>
    <property type="evidence" value="ECO:0007669"/>
    <property type="project" value="InterPro"/>
</dbReference>
<evidence type="ECO:0000313" key="13">
    <source>
        <dbReference type="EMBL" id="ORY58001.1"/>
    </source>
</evidence>
<reference evidence="13 14" key="1">
    <citation type="submission" date="2016-07" db="EMBL/GenBank/DDBJ databases">
        <title>Pervasive Adenine N6-methylation of Active Genes in Fungi.</title>
        <authorList>
            <consortium name="DOE Joint Genome Institute"/>
            <person name="Mondo S.J."/>
            <person name="Dannebaum R.O."/>
            <person name="Kuo R.C."/>
            <person name="Labutti K."/>
            <person name="Haridas S."/>
            <person name="Kuo A."/>
            <person name="Salamov A."/>
            <person name="Ahrendt S.R."/>
            <person name="Lipzen A."/>
            <person name="Sullivan W."/>
            <person name="Andreopoulos W.B."/>
            <person name="Clum A."/>
            <person name="Lindquist E."/>
            <person name="Daum C."/>
            <person name="Ramamoorthy G.K."/>
            <person name="Gryganskyi A."/>
            <person name="Culley D."/>
            <person name="Magnuson J.K."/>
            <person name="James T.Y."/>
            <person name="O'Malley M.A."/>
            <person name="Stajich J.E."/>
            <person name="Spatafora J.W."/>
            <person name="Visel A."/>
            <person name="Grigoriev I.V."/>
        </authorList>
    </citation>
    <scope>NUCLEOTIDE SEQUENCE [LARGE SCALE GENOMIC DNA]</scope>
    <source>
        <strain evidence="13 14">62-1032</strain>
    </source>
</reference>
<feature type="transmembrane region" description="Helical" evidence="12">
    <location>
        <begin position="27"/>
        <end position="48"/>
    </location>
</feature>
<keyword evidence="10" id="KW-0496">Mitochondrion</keyword>
<sequence length="63" mass="7111">MSQPLYRDPWAKREAWRKSAIFTNKAMFRNLFPGFGIAVVAFSAYVAYDNTVSSAKATASEHH</sequence>
<name>A0A1Y2DFG0_9BASI</name>
<evidence type="ECO:0000256" key="5">
    <source>
        <dbReference type="ARBA" id="ARBA00022660"/>
    </source>
</evidence>
<keyword evidence="7" id="KW-0999">Mitochondrion inner membrane</keyword>
<protein>
    <submittedName>
        <fullName evidence="13">NADH dehydrogenase 1 beta subcomplex subunit 3</fullName>
    </submittedName>
</protein>
<evidence type="ECO:0000256" key="3">
    <source>
        <dbReference type="ARBA" id="ARBA00005667"/>
    </source>
</evidence>
<dbReference type="InterPro" id="IPR012576">
    <property type="entry name" value="NDUFB3"/>
</dbReference>
<keyword evidence="14" id="KW-1185">Reference proteome</keyword>
<dbReference type="GO" id="GO:0032981">
    <property type="term" value="P:mitochondrial respiratory chain complex I assembly"/>
    <property type="evidence" value="ECO:0007669"/>
    <property type="project" value="TreeGrafter"/>
</dbReference>
<comment type="caution">
    <text evidence="13">The sequence shown here is derived from an EMBL/GenBank/DDBJ whole genome shotgun (WGS) entry which is preliminary data.</text>
</comment>
<evidence type="ECO:0000256" key="10">
    <source>
        <dbReference type="ARBA" id="ARBA00023128"/>
    </source>
</evidence>
<gene>
    <name evidence="13" type="ORF">BCR35DRAFT_309534</name>
</gene>
<keyword evidence="9 12" id="KW-1133">Transmembrane helix</keyword>
<dbReference type="PANTHER" id="PTHR15082">
    <property type="entry name" value="NADH-UBIQUINONE OXIDOREDUCTASE B12 SUBUNIT"/>
    <property type="match status" value="1"/>
</dbReference>
<dbReference type="Proteomes" id="UP000193467">
    <property type="component" value="Unassembled WGS sequence"/>
</dbReference>
<dbReference type="GO" id="GO:0005743">
    <property type="term" value="C:mitochondrial inner membrane"/>
    <property type="evidence" value="ECO:0007669"/>
    <property type="project" value="UniProtKB-SubCell"/>
</dbReference>
<proteinExistence type="inferred from homology"/>